<evidence type="ECO:0000256" key="1">
    <source>
        <dbReference type="SAM" id="Phobius"/>
    </source>
</evidence>
<organism evidence="2 3">
    <name type="scientific">Granulicella sibirica</name>
    <dbReference type="NCBI Taxonomy" id="2479048"/>
    <lineage>
        <taxon>Bacteria</taxon>
        <taxon>Pseudomonadati</taxon>
        <taxon>Acidobacteriota</taxon>
        <taxon>Terriglobia</taxon>
        <taxon>Terriglobales</taxon>
        <taxon>Acidobacteriaceae</taxon>
        <taxon>Granulicella</taxon>
    </lineage>
</organism>
<gene>
    <name evidence="2" type="ORF">GRAN_0504</name>
</gene>
<keyword evidence="3" id="KW-1185">Reference proteome</keyword>
<reference evidence="3" key="2">
    <citation type="submission" date="2019-02" db="EMBL/GenBank/DDBJ databases">
        <title>Granulicella sibirica sp. nov., a psychrotolerant acidobacterium isolated from an organic soil layer in forested tundra, West Siberia.</title>
        <authorList>
            <person name="Oshkin I.Y."/>
            <person name="Kulichevskaya I.S."/>
            <person name="Rijpstra W.I.C."/>
            <person name="Sinninghe Damste J.S."/>
            <person name="Rakitin A.L."/>
            <person name="Ravin N.V."/>
            <person name="Dedysh S.N."/>
        </authorList>
    </citation>
    <scope>NUCLEOTIDE SEQUENCE [LARGE SCALE GENOMIC DNA]</scope>
    <source>
        <strain evidence="3">AF10</strain>
    </source>
</reference>
<protein>
    <submittedName>
        <fullName evidence="2">Uncharacterized protein</fullName>
    </submittedName>
</protein>
<dbReference type="EMBL" id="RDSM01000001">
    <property type="protein sequence ID" value="RXH57194.1"/>
    <property type="molecule type" value="Genomic_DNA"/>
</dbReference>
<keyword evidence="1" id="KW-0812">Transmembrane</keyword>
<proteinExistence type="predicted"/>
<sequence length="61" mass="6442">MVMKEVPGWTVRARIAMDAIVGWVGGWGLCFGSYLLGFSGGGGWSGNLGLVAGWSKAYFRG</sequence>
<evidence type="ECO:0000313" key="3">
    <source>
        <dbReference type="Proteomes" id="UP000289437"/>
    </source>
</evidence>
<evidence type="ECO:0000313" key="2">
    <source>
        <dbReference type="EMBL" id="RXH57194.1"/>
    </source>
</evidence>
<keyword evidence="1" id="KW-0472">Membrane</keyword>
<name>A0A4V1L5W6_9BACT</name>
<dbReference type="AlphaFoldDB" id="A0A4V1L5W6"/>
<comment type="caution">
    <text evidence="2">The sequence shown here is derived from an EMBL/GenBank/DDBJ whole genome shotgun (WGS) entry which is preliminary data.</text>
</comment>
<accession>A0A4V1L5W6</accession>
<keyword evidence="1" id="KW-1133">Transmembrane helix</keyword>
<feature type="transmembrane region" description="Helical" evidence="1">
    <location>
        <begin position="20"/>
        <end position="38"/>
    </location>
</feature>
<reference evidence="2 3" key="1">
    <citation type="submission" date="2018-11" db="EMBL/GenBank/DDBJ databases">
        <authorList>
            <person name="Mardanov A.V."/>
            <person name="Ravin N.V."/>
            <person name="Dedysh S.N."/>
        </authorList>
    </citation>
    <scope>NUCLEOTIDE SEQUENCE [LARGE SCALE GENOMIC DNA]</scope>
    <source>
        <strain evidence="2 3">AF10</strain>
    </source>
</reference>
<dbReference type="Proteomes" id="UP000289437">
    <property type="component" value="Unassembled WGS sequence"/>
</dbReference>